<dbReference type="EMBL" id="CAVN010000095">
    <property type="protein sequence ID" value="CDF58227.1"/>
    <property type="molecule type" value="Genomic_DNA"/>
</dbReference>
<proteinExistence type="predicted"/>
<name>R7RPU5_9CLOT</name>
<reference evidence="1" key="1">
    <citation type="submission" date="2013-03" db="EMBL/GenBank/DDBJ databases">
        <title>Draft genome sequence of the hydrogen-ethanol-producing anaerobic alkalithermophilic Caloramator celere.</title>
        <authorList>
            <person name="Ciranna A."/>
            <person name="Larjo A."/>
            <person name="Kivisto A."/>
            <person name="Santala V."/>
            <person name="Roos C."/>
            <person name="Karp M."/>
        </authorList>
    </citation>
    <scope>NUCLEOTIDE SEQUENCE [LARGE SCALE GENOMIC DNA]</scope>
    <source>
        <strain evidence="1">DSM 8682</strain>
    </source>
</reference>
<sequence length="272" mass="31843">MGGAALKCIIGKNYYEFVIIQNRKILLFGRQEDLSLSSYAETVRLLIALTKEKRINVIETNIGLYDDIEYQKIIEIPIMNYESTYKSVEWEINRTYLDKSKYYFSFEKVYKNKKTNGIYLATIKKNIIDEIINVLNENKITINSIETNTISTIRILNSYYRLKQKCIVVSKLDKFYFIYIYRDGKCICVDEINNNLKVKEQIYNLIKQENLNNNFYIYLDNLNGNEIGLEENLVGINRSMDINKMKVMFSPLGEALKHTASLSLMGLMLRRG</sequence>
<dbReference type="AlphaFoldDB" id="R7RPU5"/>
<dbReference type="Proteomes" id="UP000014923">
    <property type="component" value="Unassembled WGS sequence"/>
</dbReference>
<comment type="caution">
    <text evidence="1">The sequence shown here is derived from an EMBL/GenBank/DDBJ whole genome shotgun (WGS) entry which is preliminary data.</text>
</comment>
<evidence type="ECO:0000313" key="2">
    <source>
        <dbReference type="Proteomes" id="UP000014923"/>
    </source>
</evidence>
<dbReference type="HOGENOM" id="CLU_1022823_0_0_9"/>
<accession>R7RPU5</accession>
<protein>
    <submittedName>
        <fullName evidence="1">Uncharacterized protein</fullName>
    </submittedName>
</protein>
<evidence type="ECO:0000313" key="1">
    <source>
        <dbReference type="EMBL" id="CDF58227.1"/>
    </source>
</evidence>
<dbReference type="RefSeq" id="WP_018662111.1">
    <property type="nucleotide sequence ID" value="NZ_HF952018.1"/>
</dbReference>
<organism evidence="1 2">
    <name type="scientific">Thermobrachium celere DSM 8682</name>
    <dbReference type="NCBI Taxonomy" id="941824"/>
    <lineage>
        <taxon>Bacteria</taxon>
        <taxon>Bacillati</taxon>
        <taxon>Bacillota</taxon>
        <taxon>Clostridia</taxon>
        <taxon>Eubacteriales</taxon>
        <taxon>Clostridiaceae</taxon>
        <taxon>Thermobrachium</taxon>
    </lineage>
</organism>
<keyword evidence="2" id="KW-1185">Reference proteome</keyword>
<gene>
    <name evidence="1" type="ORF">TCEL_00273</name>
</gene>